<organism evidence="1 2">
    <name type="scientific">Streptomyces africanus</name>
    <dbReference type="NCBI Taxonomy" id="231024"/>
    <lineage>
        <taxon>Bacteria</taxon>
        <taxon>Bacillati</taxon>
        <taxon>Actinomycetota</taxon>
        <taxon>Actinomycetes</taxon>
        <taxon>Kitasatosporales</taxon>
        <taxon>Streptomycetaceae</taxon>
        <taxon>Streptomyces</taxon>
    </lineage>
</organism>
<comment type="caution">
    <text evidence="1">The sequence shown here is derived from an EMBL/GenBank/DDBJ whole genome shotgun (WGS) entry which is preliminary data.</text>
</comment>
<keyword evidence="2" id="KW-1185">Reference proteome</keyword>
<dbReference type="RefSeq" id="WP_307177276.1">
    <property type="nucleotide sequence ID" value="NZ_JAUSYP010000001.1"/>
</dbReference>
<evidence type="ECO:0000313" key="1">
    <source>
        <dbReference type="EMBL" id="MDQ0751011.1"/>
    </source>
</evidence>
<sequence length="219" mass="23648">MTSHVVIADSVHDPSSGIWFAVPGGFTELPLDVLLAPPASAEADRLREALAPLVEAMPDGVTRQQFIAQLASGQQLLRALREVGTVHCSLGVHRDDVEGGSGGILHSIFTVSWRDIAWSPRSVSAARAVATAEQHSHIEYLDLPSGPASMGETVRTPTSESGLPPTPLLQISAYLPHPDCKRMAVLMMSTPEIGRREQYREILRQIAELTSFDSPLIDV</sequence>
<gene>
    <name evidence="1" type="ORF">QF034_005242</name>
</gene>
<proteinExistence type="predicted"/>
<reference evidence="1 2" key="1">
    <citation type="submission" date="2023-07" db="EMBL/GenBank/DDBJ databases">
        <title>Comparative genomics of wheat-associated soil bacteria to identify genetic determinants of phenazine resistance.</title>
        <authorList>
            <person name="Mouncey N."/>
        </authorList>
    </citation>
    <scope>NUCLEOTIDE SEQUENCE [LARGE SCALE GENOMIC DNA]</scope>
    <source>
        <strain evidence="1 2">B3I12</strain>
    </source>
</reference>
<dbReference type="Proteomes" id="UP001232755">
    <property type="component" value="Unassembled WGS sequence"/>
</dbReference>
<dbReference type="EMBL" id="JAUSYP010000001">
    <property type="protein sequence ID" value="MDQ0751011.1"/>
    <property type="molecule type" value="Genomic_DNA"/>
</dbReference>
<name>A0ABU0QUD7_9ACTN</name>
<accession>A0ABU0QUD7</accession>
<protein>
    <submittedName>
        <fullName evidence="1">Uncharacterized protein</fullName>
    </submittedName>
</protein>
<evidence type="ECO:0000313" key="2">
    <source>
        <dbReference type="Proteomes" id="UP001232755"/>
    </source>
</evidence>